<reference evidence="2" key="1">
    <citation type="journal article" date="2019" name="Int. J. Syst. Evol. Microbiol.">
        <title>The Global Catalogue of Microorganisms (GCM) 10K type strain sequencing project: providing services to taxonomists for standard genome sequencing and annotation.</title>
        <authorList>
            <consortium name="The Broad Institute Genomics Platform"/>
            <consortium name="The Broad Institute Genome Sequencing Center for Infectious Disease"/>
            <person name="Wu L."/>
            <person name="Ma J."/>
        </authorList>
    </citation>
    <scope>NUCLEOTIDE SEQUENCE [LARGE SCALE GENOMIC DNA]</scope>
    <source>
        <strain evidence="2">CCUG 57113</strain>
    </source>
</reference>
<dbReference type="Proteomes" id="UP001596105">
    <property type="component" value="Unassembled WGS sequence"/>
</dbReference>
<accession>A0ABW0LS39</accession>
<name>A0ABW0LS39_9BACL</name>
<organism evidence="1 2">
    <name type="scientific">Cohnella suwonensis</name>
    <dbReference type="NCBI Taxonomy" id="696072"/>
    <lineage>
        <taxon>Bacteria</taxon>
        <taxon>Bacillati</taxon>
        <taxon>Bacillota</taxon>
        <taxon>Bacilli</taxon>
        <taxon>Bacillales</taxon>
        <taxon>Paenibacillaceae</taxon>
        <taxon>Cohnella</taxon>
    </lineage>
</organism>
<sequence length="41" mass="5073">MRFRSICFRDRELITAEQMESRFYGYDESIRLTNRVALLRE</sequence>
<evidence type="ECO:0000313" key="2">
    <source>
        <dbReference type="Proteomes" id="UP001596105"/>
    </source>
</evidence>
<evidence type="ECO:0000313" key="1">
    <source>
        <dbReference type="EMBL" id="MFC5468101.1"/>
    </source>
</evidence>
<protein>
    <submittedName>
        <fullName evidence="1">Uncharacterized protein</fullName>
    </submittedName>
</protein>
<keyword evidence="2" id="KW-1185">Reference proteome</keyword>
<proteinExistence type="predicted"/>
<dbReference type="EMBL" id="JBHSMH010000007">
    <property type="protein sequence ID" value="MFC5468101.1"/>
    <property type="molecule type" value="Genomic_DNA"/>
</dbReference>
<gene>
    <name evidence="1" type="ORF">ACFPPD_05165</name>
</gene>
<comment type="caution">
    <text evidence="1">The sequence shown here is derived from an EMBL/GenBank/DDBJ whole genome shotgun (WGS) entry which is preliminary data.</text>
</comment>